<protein>
    <submittedName>
        <fullName evidence="2">ATP-binding protein</fullName>
    </submittedName>
</protein>
<dbReference type="InterPro" id="IPR027417">
    <property type="entry name" value="P-loop_NTPase"/>
</dbReference>
<evidence type="ECO:0000313" key="2">
    <source>
        <dbReference type="EMBL" id="GJM63389.1"/>
    </source>
</evidence>
<dbReference type="RefSeq" id="WP_338238558.1">
    <property type="nucleotide sequence ID" value="NZ_BQKE01000002.1"/>
</dbReference>
<comment type="caution">
    <text evidence="2">The sequence shown here is derived from an EMBL/GenBank/DDBJ whole genome shotgun (WGS) entry which is preliminary data.</text>
</comment>
<keyword evidence="1" id="KW-0175">Coiled coil</keyword>
<dbReference type="EMBL" id="BQKE01000002">
    <property type="protein sequence ID" value="GJM63389.1"/>
    <property type="molecule type" value="Genomic_DNA"/>
</dbReference>
<keyword evidence="3" id="KW-1185">Reference proteome</keyword>
<keyword evidence="2" id="KW-0067">ATP-binding</keyword>
<organism evidence="2 3">
    <name type="scientific">Persicobacter diffluens</name>
    <dbReference type="NCBI Taxonomy" id="981"/>
    <lineage>
        <taxon>Bacteria</taxon>
        <taxon>Pseudomonadati</taxon>
        <taxon>Bacteroidota</taxon>
        <taxon>Cytophagia</taxon>
        <taxon>Cytophagales</taxon>
        <taxon>Persicobacteraceae</taxon>
        <taxon>Persicobacter</taxon>
    </lineage>
</organism>
<sequence length="1233" mass="142579">MRYLSKVIFINSASVKFSSVELDGNVHFIGTQGVGKSTLLRAILYFYNVNGRGLGIPTGPTNKSFLDWYLPYGNSYLVYEVKKETGTYCVMAFRHRSGISFRFLDAPFQQSLFMDTLGQVHESWDQIHKALLEHQVSYSNIVAQNDHFRDIIYGNGKQPVSFKKYAIMESRKYGNIPKTIQSIFLNAKLDADFIKKTIISSLDSDEMQIDLVVYKKHLEDFDQQMKDIKGFKSSRCETISKKIEEQRKEYSHRLRGIEESTVKIQRLYKTYREQEPLQKKLLEEQRQQNRNLLEDIQQLQATYTRQRRELDGQLGGIQKDIARAKQLQKDYQSRGIATIIREVEEEPALLAEQKRLARNHAILLEQSSEIAQKYENLIIAEKQKLQAVKNDLVERGNALDKELIDFRKEQAHKERLEEKGIREEQAEKVALLEERMEGSQLNWTEQQVALEGLKHQLFRREEISAKEEKLSTYKTSMESHQRSLGDLEQQEAKLKGDFELELKQMKFAQHQKDQQFQKQMKEAGEAVALWEHKLSASKDSLYSWLEQNKPGWQSDIGRVVKEEILFAQQVEASVDEQAKGSLFGVRLNLESLPKAEISLAYMQQELAEAREKLQGFSEGREQMLREFEAEKVKTEAAYRKKLADIKGQQDGLHYELEQLSRKVQSTTLDLQELQELAVTEKQAALLKQQEVLMAAEAAVSSLRAEKGQLEAAFKAAVVRLQEKFAREEDAFLQQQASAHQQLKQSHVEAEAACEQQINTVKEERDLALLNEGVDTQKVGKIEQEQQRIEEQLENLVAKKKMVIEYRQHKKELIDQLPELERVQESCQKMLLDAEQEYSGNKSSLDVALQNSRAQEQSQIKVCDHIAQGIRDYQLNFEQSGLYQFLLQEGYLQDQPVLKAAEEVKRKPIDCEVKMGDSLHLLRELNAQRETALDRLKKGGHQFFTCVDPENIFNLRQPDHEIQHLLAFALELKQFVEEEKIKIYEKRSSDRFTDIINLIGKETGELVDLTGKVQRIIQKVNRDFTERNFVGAVKKIELKVEDSRNPLVVLLKEIKAFNDEYQYELGPLNLFSNTSDNHGKKVSELLNRLTRAVGNEKREKLDLSDAFELMFRVEENLNDTGWVERLSSVGSDGTDILVKAMVYIMLLNVYKEGASKKFKDFKLHCMMDEIGKLHPNNVKGILKFANDRNILLINGSPTESNPLSYRHIYRLEKHPQTNHTMVTKIISNQNMMQL</sequence>
<name>A0AAN4W0E0_9BACT</name>
<reference evidence="2 3" key="1">
    <citation type="submission" date="2021-12" db="EMBL/GenBank/DDBJ databases">
        <title>Genome sequencing of bacteria with rrn-lacking chromosome and rrn-plasmid.</title>
        <authorList>
            <person name="Anda M."/>
            <person name="Iwasaki W."/>
        </authorList>
    </citation>
    <scope>NUCLEOTIDE SEQUENCE [LARGE SCALE GENOMIC DNA]</scope>
    <source>
        <strain evidence="2 3">NBRC 15940</strain>
    </source>
</reference>
<feature type="coiled-coil region" evidence="1">
    <location>
        <begin position="592"/>
        <end position="626"/>
    </location>
</feature>
<feature type="coiled-coil region" evidence="1">
    <location>
        <begin position="240"/>
        <end position="309"/>
    </location>
</feature>
<dbReference type="Proteomes" id="UP001310022">
    <property type="component" value="Unassembled WGS sequence"/>
</dbReference>
<evidence type="ECO:0000256" key="1">
    <source>
        <dbReference type="SAM" id="Coils"/>
    </source>
</evidence>
<accession>A0AAN4W0E0</accession>
<gene>
    <name evidence="2" type="ORF">PEDI_39410</name>
</gene>
<proteinExistence type="predicted"/>
<dbReference type="GO" id="GO:0005524">
    <property type="term" value="F:ATP binding"/>
    <property type="evidence" value="ECO:0007669"/>
    <property type="project" value="UniProtKB-KW"/>
</dbReference>
<feature type="coiled-coil region" evidence="1">
    <location>
        <begin position="371"/>
        <end position="442"/>
    </location>
</feature>
<dbReference type="InterPro" id="IPR021979">
    <property type="entry name" value="DUF3584"/>
</dbReference>
<evidence type="ECO:0000313" key="3">
    <source>
        <dbReference type="Proteomes" id="UP001310022"/>
    </source>
</evidence>
<dbReference type="Pfam" id="PF12128">
    <property type="entry name" value="DUF3584"/>
    <property type="match status" value="1"/>
</dbReference>
<dbReference type="SUPFAM" id="SSF52540">
    <property type="entry name" value="P-loop containing nucleoside triphosphate hydrolases"/>
    <property type="match status" value="1"/>
</dbReference>
<dbReference type="AlphaFoldDB" id="A0AAN4W0E0"/>
<feature type="coiled-coil region" evidence="1">
    <location>
        <begin position="656"/>
        <end position="712"/>
    </location>
</feature>
<keyword evidence="2" id="KW-0547">Nucleotide-binding</keyword>